<evidence type="ECO:0000313" key="5">
    <source>
        <dbReference type="Proteomes" id="UP000217265"/>
    </source>
</evidence>
<evidence type="ECO:0000313" key="4">
    <source>
        <dbReference type="EMBL" id="ATC64191.1"/>
    </source>
</evidence>
<dbReference type="PANTHER" id="PTHR37299:SF1">
    <property type="entry name" value="STAGE 0 SPORULATION PROTEIN A HOMOLOG"/>
    <property type="match status" value="1"/>
</dbReference>
<dbReference type="InterPro" id="IPR011006">
    <property type="entry name" value="CheY-like_superfamily"/>
</dbReference>
<dbReference type="SMART" id="SM00850">
    <property type="entry name" value="LytTR"/>
    <property type="match status" value="1"/>
</dbReference>
<sequence>MKTLRALLIDDERLARQELAALLKVFPWIEVVGEAGNATQALKLVEELKPELLFLDVEMPGRDGFSLLGALPEPRPRVIFTTAHDQFAVKAFEVEAVDYLLKPVHPKRLAAALAKLRNVEKREKVEEEGTDMNGRGEGVLAEDDRVLVREGERCWFVPVKSIRLLEAEGNHTRVHFQNERPLLYRTLTAMEARLPEKIFLRANRSQLVNVNFIETAGAWFSGSMKVALRGGPEVEFSRRQAQIFRERMSL</sequence>
<evidence type="ECO:0000259" key="2">
    <source>
        <dbReference type="PROSITE" id="PS50110"/>
    </source>
</evidence>
<accession>A0A290QIM5</accession>
<dbReference type="KEGG" id="vbh:CMV30_09615"/>
<dbReference type="AlphaFoldDB" id="A0A290QIM5"/>
<keyword evidence="4" id="KW-0238">DNA-binding</keyword>
<dbReference type="SUPFAM" id="SSF52172">
    <property type="entry name" value="CheY-like"/>
    <property type="match status" value="1"/>
</dbReference>
<dbReference type="Pfam" id="PF00072">
    <property type="entry name" value="Response_reg"/>
    <property type="match status" value="1"/>
</dbReference>
<protein>
    <submittedName>
        <fullName evidence="4">DNA-binding response regulator</fullName>
    </submittedName>
</protein>
<dbReference type="GO" id="GO:0000156">
    <property type="term" value="F:phosphorelay response regulator activity"/>
    <property type="evidence" value="ECO:0007669"/>
    <property type="project" value="InterPro"/>
</dbReference>
<dbReference type="RefSeq" id="WP_096055823.1">
    <property type="nucleotide sequence ID" value="NZ_CP023344.1"/>
</dbReference>
<keyword evidence="1" id="KW-0597">Phosphoprotein</keyword>
<dbReference type="Proteomes" id="UP000217265">
    <property type="component" value="Chromosome"/>
</dbReference>
<dbReference type="InterPro" id="IPR046947">
    <property type="entry name" value="LytR-like"/>
</dbReference>
<dbReference type="Gene3D" id="3.40.50.2300">
    <property type="match status" value="1"/>
</dbReference>
<dbReference type="InterPro" id="IPR007492">
    <property type="entry name" value="LytTR_DNA-bd_dom"/>
</dbReference>
<feature type="domain" description="Response regulatory" evidence="2">
    <location>
        <begin position="5"/>
        <end position="117"/>
    </location>
</feature>
<feature type="domain" description="HTH LytTR-type" evidence="3">
    <location>
        <begin position="146"/>
        <end position="250"/>
    </location>
</feature>
<gene>
    <name evidence="4" type="ORF">CMV30_09615</name>
</gene>
<dbReference type="OrthoDB" id="236568at2"/>
<evidence type="ECO:0000259" key="3">
    <source>
        <dbReference type="PROSITE" id="PS50930"/>
    </source>
</evidence>
<dbReference type="GO" id="GO:0003677">
    <property type="term" value="F:DNA binding"/>
    <property type="evidence" value="ECO:0007669"/>
    <property type="project" value="UniProtKB-KW"/>
</dbReference>
<proteinExistence type="predicted"/>
<organism evidence="4 5">
    <name type="scientific">Nibricoccus aquaticus</name>
    <dbReference type="NCBI Taxonomy" id="2576891"/>
    <lineage>
        <taxon>Bacteria</taxon>
        <taxon>Pseudomonadati</taxon>
        <taxon>Verrucomicrobiota</taxon>
        <taxon>Opitutia</taxon>
        <taxon>Opitutales</taxon>
        <taxon>Opitutaceae</taxon>
        <taxon>Nibricoccus</taxon>
    </lineage>
</organism>
<dbReference type="PANTHER" id="PTHR37299">
    <property type="entry name" value="TRANSCRIPTIONAL REGULATOR-RELATED"/>
    <property type="match status" value="1"/>
</dbReference>
<dbReference type="PROSITE" id="PS50110">
    <property type="entry name" value="RESPONSE_REGULATORY"/>
    <property type="match status" value="1"/>
</dbReference>
<reference evidence="4 5" key="1">
    <citation type="submission" date="2017-09" db="EMBL/GenBank/DDBJ databases">
        <title>Complete genome sequence of Verrucomicrobial strain HZ-65, isolated from freshwater.</title>
        <authorList>
            <person name="Choi A."/>
        </authorList>
    </citation>
    <scope>NUCLEOTIDE SEQUENCE [LARGE SCALE GENOMIC DNA]</scope>
    <source>
        <strain evidence="4 5">HZ-65</strain>
    </source>
</reference>
<dbReference type="SMART" id="SM00448">
    <property type="entry name" value="REC"/>
    <property type="match status" value="1"/>
</dbReference>
<dbReference type="EMBL" id="CP023344">
    <property type="protein sequence ID" value="ATC64191.1"/>
    <property type="molecule type" value="Genomic_DNA"/>
</dbReference>
<name>A0A290QIM5_9BACT</name>
<dbReference type="InterPro" id="IPR001789">
    <property type="entry name" value="Sig_transdc_resp-reg_receiver"/>
</dbReference>
<dbReference type="PROSITE" id="PS50930">
    <property type="entry name" value="HTH_LYTTR"/>
    <property type="match status" value="1"/>
</dbReference>
<dbReference type="Gene3D" id="2.40.50.1020">
    <property type="entry name" value="LytTr DNA-binding domain"/>
    <property type="match status" value="1"/>
</dbReference>
<feature type="modified residue" description="4-aspartylphosphate" evidence="1">
    <location>
        <position position="56"/>
    </location>
</feature>
<dbReference type="Pfam" id="PF04397">
    <property type="entry name" value="LytTR"/>
    <property type="match status" value="1"/>
</dbReference>
<keyword evidence="5" id="KW-1185">Reference proteome</keyword>
<evidence type="ECO:0000256" key="1">
    <source>
        <dbReference type="PROSITE-ProRule" id="PRU00169"/>
    </source>
</evidence>